<dbReference type="RefSeq" id="WP_169420210.1">
    <property type="nucleotide sequence ID" value="NZ_JABBFX010000002.1"/>
</dbReference>
<evidence type="ECO:0000256" key="1">
    <source>
        <dbReference type="ARBA" id="ARBA00003989"/>
    </source>
</evidence>
<name>A0A848H5R3_9BURK</name>
<organism evidence="4 5">
    <name type="scientific">Ramlibacter agri</name>
    <dbReference type="NCBI Taxonomy" id="2728837"/>
    <lineage>
        <taxon>Bacteria</taxon>
        <taxon>Pseudomonadati</taxon>
        <taxon>Pseudomonadota</taxon>
        <taxon>Betaproteobacteria</taxon>
        <taxon>Burkholderiales</taxon>
        <taxon>Comamonadaceae</taxon>
        <taxon>Ramlibacter</taxon>
    </lineage>
</organism>
<evidence type="ECO:0000256" key="3">
    <source>
        <dbReference type="ARBA" id="ARBA00022729"/>
    </source>
</evidence>
<comment type="function">
    <text evidence="1">May be involved in the biogenesis of curli organelles.</text>
</comment>
<dbReference type="Proteomes" id="UP000541185">
    <property type="component" value="Unassembled WGS sequence"/>
</dbReference>
<evidence type="ECO:0000256" key="2">
    <source>
        <dbReference type="ARBA" id="ARBA00014024"/>
    </source>
</evidence>
<protein>
    <recommendedName>
        <fullName evidence="2">Curli production assembly/transport component CsgE</fullName>
    </recommendedName>
</protein>
<dbReference type="EMBL" id="JABBFX010000002">
    <property type="protein sequence ID" value="NML45904.1"/>
    <property type="molecule type" value="Genomic_DNA"/>
</dbReference>
<sequence length="146" mass="15966">MNAQRAIAACFAAVAVLCAHGQLVRENEQPIERHGPVDLAGGLVLDATVTVLGHEFFSAFADAWRELDSLQRYSVTVQESPTARFGSTIRIQAQGRTVYQALLGPNRQQARELAPNLAGDIFQQLLRTEAEQALTRDLDLGPEELP</sequence>
<comment type="caution">
    <text evidence="4">The sequence shown here is derived from an EMBL/GenBank/DDBJ whole genome shotgun (WGS) entry which is preliminary data.</text>
</comment>
<proteinExistence type="predicted"/>
<keyword evidence="5" id="KW-1185">Reference proteome</keyword>
<evidence type="ECO:0000313" key="5">
    <source>
        <dbReference type="Proteomes" id="UP000541185"/>
    </source>
</evidence>
<keyword evidence="3" id="KW-0732">Signal</keyword>
<reference evidence="4 5" key="1">
    <citation type="submission" date="2020-04" db="EMBL/GenBank/DDBJ databases">
        <title>Ramlibacter sp. G-1-2-2 isolated from soil.</title>
        <authorList>
            <person name="Dahal R.H."/>
        </authorList>
    </citation>
    <scope>NUCLEOTIDE SEQUENCE [LARGE SCALE GENOMIC DNA]</scope>
    <source>
        <strain evidence="4 5">G-1-2-2</strain>
    </source>
</reference>
<dbReference type="Pfam" id="PF10627">
    <property type="entry name" value="CsgE"/>
    <property type="match status" value="1"/>
</dbReference>
<gene>
    <name evidence="4" type="ORF">HHL11_19300</name>
</gene>
<dbReference type="AlphaFoldDB" id="A0A848H5R3"/>
<dbReference type="InterPro" id="IPR018900">
    <property type="entry name" value="Curli_CsgE"/>
</dbReference>
<evidence type="ECO:0000313" key="4">
    <source>
        <dbReference type="EMBL" id="NML45904.1"/>
    </source>
</evidence>
<accession>A0A848H5R3</accession>